<feature type="transmembrane region" description="Helical" evidence="1">
    <location>
        <begin position="26"/>
        <end position="47"/>
    </location>
</feature>
<reference evidence="2 3" key="2">
    <citation type="journal article" date="2002" name="Nature">
        <title>Complete genome sequence of the model actinomycete Streptomyces coelicolor A3(2).</title>
        <authorList>
            <person name="Bentley S.D."/>
            <person name="Chater K.F."/>
            <person name="Cerdeno-Tarraga A.M."/>
            <person name="Challis G.L."/>
            <person name="Thomson N.R."/>
            <person name="James K.D."/>
            <person name="Harris D.E."/>
            <person name="Quail M.A."/>
            <person name="Kieser H."/>
            <person name="Harper D."/>
            <person name="Bateman A."/>
            <person name="Brown S."/>
            <person name="Chandra G."/>
            <person name="Chen C.W."/>
            <person name="Collins M."/>
            <person name="Cronin A."/>
            <person name="Fraser A."/>
            <person name="Goble A."/>
            <person name="Hidalgo J."/>
            <person name="Hornsby T."/>
            <person name="Howarth S."/>
            <person name="Huang C.H."/>
            <person name="Kieser T."/>
            <person name="Larke L."/>
            <person name="Murphy L."/>
            <person name="Oliver K."/>
            <person name="O'Neil S."/>
            <person name="Rabbinowitsch E."/>
            <person name="Rajandream M.A."/>
            <person name="Rutherford K."/>
            <person name="Rutter S."/>
            <person name="Seeger K."/>
            <person name="Saunders D."/>
            <person name="Sharp S."/>
            <person name="Squares R."/>
            <person name="Squares S."/>
            <person name="Taylor K."/>
            <person name="Warren T."/>
            <person name="Wietzorrek A."/>
            <person name="Woodward J."/>
            <person name="Barrell B.G."/>
            <person name="Parkhill J."/>
            <person name="Hopwood D.A."/>
        </authorList>
    </citation>
    <scope>NUCLEOTIDE SEQUENCE [LARGE SCALE GENOMIC DNA]</scope>
    <source>
        <strain evidence="3">ATCC BAA-471 / A3(2) / M145</strain>
    </source>
</reference>
<dbReference type="PaxDb" id="100226-SCO1581"/>
<dbReference type="OrthoDB" id="4220989at2"/>
<dbReference type="HOGENOM" id="CLU_1685592_0_0_11"/>
<dbReference type="eggNOG" id="ENOG5030VHK">
    <property type="taxonomic scope" value="Bacteria"/>
</dbReference>
<keyword evidence="1" id="KW-1133">Transmembrane helix</keyword>
<keyword evidence="1" id="KW-0472">Membrane</keyword>
<dbReference type="EMBL" id="AL939109">
    <property type="protein sequence ID" value="CAA20792.1"/>
    <property type="molecule type" value="Genomic_DNA"/>
</dbReference>
<dbReference type="Proteomes" id="UP000001973">
    <property type="component" value="Chromosome"/>
</dbReference>
<dbReference type="PATRIC" id="fig|100226.15.peg.1593"/>
<reference evidence="2 3" key="1">
    <citation type="journal article" date="1996" name="Mol. Microbiol.">
        <title>A set of ordered cosmids and a detailed genetic and physical map for the 8 Mb Streptomyces coelicolor A3(2) chromosome.</title>
        <authorList>
            <person name="Redenbach M."/>
            <person name="Kieser H.M."/>
            <person name="Denapaite D."/>
            <person name="Eichner A."/>
            <person name="Cullum J."/>
            <person name="Kinashi H."/>
            <person name="Hopwood D.A."/>
        </authorList>
    </citation>
    <scope>NUCLEOTIDE SEQUENCE [LARGE SCALE GENOMIC DNA]</scope>
    <source>
        <strain evidence="3">ATCC BAA-471 / A3(2) / M145</strain>
    </source>
</reference>
<evidence type="ECO:0000313" key="2">
    <source>
        <dbReference type="EMBL" id="CAA20792.1"/>
    </source>
</evidence>
<keyword evidence="3" id="KW-1185">Reference proteome</keyword>
<dbReference type="EMBL" id="AL645882">
    <property type="protein sequence ID" value="CAA20792.1"/>
    <property type="molecule type" value="Genomic_DNA"/>
</dbReference>
<gene>
    <name evidence="2" type="ordered locus">SCO1581</name>
    <name evidence="2" type="ORF">SCI35.03</name>
</gene>
<dbReference type="InParanoid" id="O88041"/>
<evidence type="ECO:0000256" key="1">
    <source>
        <dbReference type="SAM" id="Phobius"/>
    </source>
</evidence>
<accession>O88041</accession>
<proteinExistence type="predicted"/>
<feature type="transmembrane region" description="Helical" evidence="1">
    <location>
        <begin position="53"/>
        <end position="70"/>
    </location>
</feature>
<organism evidence="2 3">
    <name type="scientific">Streptomyces coelicolor (strain ATCC BAA-471 / A3(2) / M145)</name>
    <dbReference type="NCBI Taxonomy" id="100226"/>
    <lineage>
        <taxon>Bacteria</taxon>
        <taxon>Bacillati</taxon>
        <taxon>Actinomycetota</taxon>
        <taxon>Actinomycetes</taxon>
        <taxon>Kitasatosporales</taxon>
        <taxon>Streptomycetaceae</taxon>
        <taxon>Streptomyces</taxon>
        <taxon>Streptomyces albidoflavus group</taxon>
    </lineage>
</organism>
<sequence length="187" mass="20950">MPMHVYAMRCGVTSRRCRRRRLACRFRTPSTVGVAVRAWIVELVVGLRPWQRAALVVSLCALALPLWFAVGNTDRYRQGQTAVTEGFVDCEWDGPCRGAWRLADGSLGRGRIDGLDFTAEEELVEDIPLFGGRDWAVADRGTLLRHAVAQYTVAPVGAALVVRIARRRSAYNQETTALMRRYRTTTP</sequence>
<evidence type="ECO:0000313" key="3">
    <source>
        <dbReference type="Proteomes" id="UP000001973"/>
    </source>
</evidence>
<name>O88041_STRCO</name>
<dbReference type="STRING" id="100226.gene:17759174"/>
<protein>
    <submittedName>
        <fullName evidence="2">Membrane protein</fullName>
    </submittedName>
</protein>
<dbReference type="AlphaFoldDB" id="O88041"/>
<dbReference type="PIR" id="T36816">
    <property type="entry name" value="T36816"/>
</dbReference>
<keyword evidence="1" id="KW-0812">Transmembrane</keyword>
<dbReference type="KEGG" id="sco:SCO1581"/>